<dbReference type="PANTHER" id="PTHR43320">
    <property type="entry name" value="SUGAR KINASE"/>
    <property type="match status" value="1"/>
</dbReference>
<dbReference type="EMBL" id="NVWI01000002">
    <property type="protein sequence ID" value="PCJ42812.1"/>
    <property type="molecule type" value="Genomic_DNA"/>
</dbReference>
<name>A0A2A5CGB6_9GAMM</name>
<evidence type="ECO:0000256" key="2">
    <source>
        <dbReference type="ARBA" id="ARBA00022679"/>
    </source>
</evidence>
<dbReference type="Pfam" id="PF00294">
    <property type="entry name" value="PfkB"/>
    <property type="match status" value="1"/>
</dbReference>
<evidence type="ECO:0000313" key="7">
    <source>
        <dbReference type="Proteomes" id="UP000228987"/>
    </source>
</evidence>
<feature type="domain" description="Carbohydrate kinase PfkB" evidence="5">
    <location>
        <begin position="60"/>
        <end position="322"/>
    </location>
</feature>
<organism evidence="6 7">
    <name type="scientific">SAR86 cluster bacterium</name>
    <dbReference type="NCBI Taxonomy" id="2030880"/>
    <lineage>
        <taxon>Bacteria</taxon>
        <taxon>Pseudomonadati</taxon>
        <taxon>Pseudomonadota</taxon>
        <taxon>Gammaproteobacteria</taxon>
        <taxon>SAR86 cluster</taxon>
    </lineage>
</organism>
<comment type="caution">
    <text evidence="6">The sequence shown here is derived from an EMBL/GenBank/DDBJ whole genome shotgun (WGS) entry which is preliminary data.</text>
</comment>
<dbReference type="SUPFAM" id="SSF53613">
    <property type="entry name" value="Ribokinase-like"/>
    <property type="match status" value="1"/>
</dbReference>
<evidence type="ECO:0000256" key="1">
    <source>
        <dbReference type="ARBA" id="ARBA00010688"/>
    </source>
</evidence>
<dbReference type="Proteomes" id="UP000228987">
    <property type="component" value="Unassembled WGS sequence"/>
</dbReference>
<comment type="similarity">
    <text evidence="1 4">Belongs to the carbohydrate kinase PfkB family.</text>
</comment>
<dbReference type="PRINTS" id="PR00990">
    <property type="entry name" value="RIBOKINASE"/>
</dbReference>
<evidence type="ECO:0000259" key="5">
    <source>
        <dbReference type="Pfam" id="PF00294"/>
    </source>
</evidence>
<dbReference type="PROSITE" id="PS00584">
    <property type="entry name" value="PFKB_KINASES_2"/>
    <property type="match status" value="1"/>
</dbReference>
<sequence length="332" mass="35873">MKNYHIYALGNALVDKEFEVEDDFFQHESIQKGLMTLVDGESQSILLERLMEKYGLKKRAGGGSAANTLYAASQFGANTFYSCKVANDEFGDFYLNELGNHNIDVNLKSIRSDDGVTGKCLVMVSPDAERTMLSYLGVSENLTSADIYKDALINSKYLYLEGYLVTSPTALEACVEAKKLAEQHGVLTAITLSDPGMVQFFRGGLEAMIGDGVDLLFANQVEALTWTGEETIEAAAEALKAIAKTFVITLGSEGALLFDGDKTINISSHAVTAVDSNGAGDMFAGAFLYGISMDMDFETAGRLASLSAATIVSQFGPRLPTEQHQDLLKQIL</sequence>
<keyword evidence="3 4" id="KW-0418">Kinase</keyword>
<dbReference type="InterPro" id="IPR029056">
    <property type="entry name" value="Ribokinase-like"/>
</dbReference>
<evidence type="ECO:0000256" key="3">
    <source>
        <dbReference type="ARBA" id="ARBA00022777"/>
    </source>
</evidence>
<reference evidence="7" key="1">
    <citation type="submission" date="2017-08" db="EMBL/GenBank/DDBJ databases">
        <title>A dynamic microbial community with high functional redundancy inhabits the cold, oxic subseafloor aquifer.</title>
        <authorList>
            <person name="Tully B.J."/>
            <person name="Wheat C.G."/>
            <person name="Glazer B.T."/>
            <person name="Huber J.A."/>
        </authorList>
    </citation>
    <scope>NUCLEOTIDE SEQUENCE [LARGE SCALE GENOMIC DNA]</scope>
</reference>
<dbReference type="InterPro" id="IPR002173">
    <property type="entry name" value="Carboh/pur_kinase_PfkB_CS"/>
</dbReference>
<protein>
    <submittedName>
        <fullName evidence="6">Adenosine kinase</fullName>
    </submittedName>
</protein>
<dbReference type="CDD" id="cd01168">
    <property type="entry name" value="adenosine_kinase"/>
    <property type="match status" value="1"/>
</dbReference>
<dbReference type="InterPro" id="IPR002139">
    <property type="entry name" value="Ribo/fructo_kinase"/>
</dbReference>
<accession>A0A2A5CGB6</accession>
<proteinExistence type="inferred from homology"/>
<dbReference type="InterPro" id="IPR052700">
    <property type="entry name" value="Carb_kinase_PfkB-like"/>
</dbReference>
<dbReference type="PANTHER" id="PTHR43320:SF3">
    <property type="entry name" value="CARBOHYDRATE KINASE PFKB DOMAIN-CONTAINING PROTEIN"/>
    <property type="match status" value="1"/>
</dbReference>
<dbReference type="AlphaFoldDB" id="A0A2A5CGB6"/>
<evidence type="ECO:0000313" key="6">
    <source>
        <dbReference type="EMBL" id="PCJ42812.1"/>
    </source>
</evidence>
<dbReference type="Gene3D" id="3.40.1190.20">
    <property type="match status" value="1"/>
</dbReference>
<dbReference type="GO" id="GO:0016301">
    <property type="term" value="F:kinase activity"/>
    <property type="evidence" value="ECO:0007669"/>
    <property type="project" value="UniProtKB-KW"/>
</dbReference>
<gene>
    <name evidence="6" type="ORF">COA71_04740</name>
</gene>
<keyword evidence="2 4" id="KW-0808">Transferase</keyword>
<evidence type="ECO:0000256" key="4">
    <source>
        <dbReference type="RuleBase" id="RU003704"/>
    </source>
</evidence>
<dbReference type="InterPro" id="IPR011611">
    <property type="entry name" value="PfkB_dom"/>
</dbReference>